<reference evidence="2 3" key="1">
    <citation type="journal article" date="2021" name="ISME Commun">
        <title>Automated analysis of genomic sequences facilitates high-throughput and comprehensive description of bacteria.</title>
        <authorList>
            <person name="Hitch T.C.A."/>
        </authorList>
    </citation>
    <scope>NUCLEOTIDE SEQUENCE [LARGE SCALE GENOMIC DNA]</scope>
    <source>
        <strain evidence="2 3">Sanger_34</strain>
    </source>
</reference>
<dbReference type="Pfam" id="PF01381">
    <property type="entry name" value="HTH_3"/>
    <property type="match status" value="1"/>
</dbReference>
<dbReference type="PROSITE" id="PS50943">
    <property type="entry name" value="HTH_CROC1"/>
    <property type="match status" value="1"/>
</dbReference>
<dbReference type="Gene3D" id="1.10.260.40">
    <property type="entry name" value="lambda repressor-like DNA-binding domains"/>
    <property type="match status" value="1"/>
</dbReference>
<feature type="domain" description="HTH cro/C1-type" evidence="1">
    <location>
        <begin position="5"/>
        <end position="59"/>
    </location>
</feature>
<dbReference type="Proteomes" id="UP001652397">
    <property type="component" value="Unassembled WGS sequence"/>
</dbReference>
<proteinExistence type="predicted"/>
<protein>
    <submittedName>
        <fullName evidence="2">Helix-turn-helix domain-containing protein</fullName>
    </submittedName>
</protein>
<gene>
    <name evidence="2" type="ORF">OCV66_07090</name>
</gene>
<dbReference type="SMART" id="SM00530">
    <property type="entry name" value="HTH_XRE"/>
    <property type="match status" value="1"/>
</dbReference>
<dbReference type="CDD" id="cd00093">
    <property type="entry name" value="HTH_XRE"/>
    <property type="match status" value="1"/>
</dbReference>
<evidence type="ECO:0000259" key="1">
    <source>
        <dbReference type="PROSITE" id="PS50943"/>
    </source>
</evidence>
<sequence>MNERIKELRKALQLNQTEFGSRIGVKQTTVAGYENGTRIPLDAVISSICREFDVNEDWLRNGEGEMLIKKTRNQEIAEFMGDILKGEPDFRRRLIAVLARMTPVEWEMLERKMNEIANEP</sequence>
<dbReference type="InterPro" id="IPR010982">
    <property type="entry name" value="Lambda_DNA-bd_dom_sf"/>
</dbReference>
<dbReference type="SUPFAM" id="SSF47413">
    <property type="entry name" value="lambda repressor-like DNA-binding domains"/>
    <property type="match status" value="1"/>
</dbReference>
<evidence type="ECO:0000313" key="2">
    <source>
        <dbReference type="EMBL" id="MCU6788856.1"/>
    </source>
</evidence>
<dbReference type="InterPro" id="IPR001387">
    <property type="entry name" value="Cro/C1-type_HTH"/>
</dbReference>
<keyword evidence="3" id="KW-1185">Reference proteome</keyword>
<dbReference type="RefSeq" id="WP_147573996.1">
    <property type="nucleotide sequence ID" value="NZ_JAOQJE010000005.1"/>
</dbReference>
<accession>A0ABT2U3P3</accession>
<name>A0ABT2U3P3_9FIRM</name>
<organism evidence="2 3">
    <name type="scientific">Agathobaculum ammoniilyticum</name>
    <dbReference type="NCBI Taxonomy" id="2981778"/>
    <lineage>
        <taxon>Bacteria</taxon>
        <taxon>Bacillati</taxon>
        <taxon>Bacillota</taxon>
        <taxon>Clostridia</taxon>
        <taxon>Eubacteriales</taxon>
        <taxon>Butyricicoccaceae</taxon>
        <taxon>Agathobaculum</taxon>
    </lineage>
</organism>
<dbReference type="EMBL" id="JAOQJE010000005">
    <property type="protein sequence ID" value="MCU6788856.1"/>
    <property type="molecule type" value="Genomic_DNA"/>
</dbReference>
<comment type="caution">
    <text evidence="2">The sequence shown here is derived from an EMBL/GenBank/DDBJ whole genome shotgun (WGS) entry which is preliminary data.</text>
</comment>
<evidence type="ECO:0000313" key="3">
    <source>
        <dbReference type="Proteomes" id="UP001652397"/>
    </source>
</evidence>